<dbReference type="AlphaFoldDB" id="A0AA39ZF80"/>
<evidence type="ECO:0000313" key="11">
    <source>
        <dbReference type="EMBL" id="KAK0669901.1"/>
    </source>
</evidence>
<feature type="compositionally biased region" description="Basic and acidic residues" evidence="7">
    <location>
        <begin position="531"/>
        <end position="545"/>
    </location>
</feature>
<organism evidence="11 12">
    <name type="scientific">Cercophora samala</name>
    <dbReference type="NCBI Taxonomy" id="330535"/>
    <lineage>
        <taxon>Eukaryota</taxon>
        <taxon>Fungi</taxon>
        <taxon>Dikarya</taxon>
        <taxon>Ascomycota</taxon>
        <taxon>Pezizomycotina</taxon>
        <taxon>Sordariomycetes</taxon>
        <taxon>Sordariomycetidae</taxon>
        <taxon>Sordariales</taxon>
        <taxon>Lasiosphaeriaceae</taxon>
        <taxon>Cercophora</taxon>
    </lineage>
</organism>
<evidence type="ECO:0000256" key="4">
    <source>
        <dbReference type="ARBA" id="ARBA00022982"/>
    </source>
</evidence>
<dbReference type="Proteomes" id="UP001174997">
    <property type="component" value="Unassembled WGS sequence"/>
</dbReference>
<dbReference type="CDD" id="cd08760">
    <property type="entry name" value="Cyt_b561_FRRS1_like"/>
    <property type="match status" value="1"/>
</dbReference>
<name>A0AA39ZF80_9PEZI</name>
<sequence>MRSPKFTSILLSLLPLPLLPTCSWAAATDSIPTQNTQYCLFGHPLGQADFCFGLSVTNHSDPRPDHDFHKDFHISLSVRRSSSAGGRRGWTAVGTGPVMAGSVMVIVYGEPGEGRPVVSVRSVGGHHQPGVVTYRGVDGEEVKGEVKGEGEVGKGGRVRVVRAEWVDLREGQGGRRHGGDEKGRRHDDDEMEEARVPDGPVAYAARVEVVCEMCDKFGSVQDWGGAAAATGGGKGGGMPWIWAWNDDQDFEQDGGTWEVGAKLKMHRHRGGSGGYGRFWVDMARAYTDGVKEVKHEWDFEEREQNKRVGTSDGPIGFGAWFDFVVRVWSLAKIHGVVMGVGFLGLFPLGVVMIRMSSGKGRPFKRHWRVQAVATAVAVGGAMIGGKLSKWHMPKTLHQWLGAGIVIGLVVQSVLGWRHHVDFVRIKRRTWISYGHIWLGRAVVAGGFANVVLGMLLSGKAAGSIWLVVVVGALEAAGLGWWLWRAKRQRKQVVAGEDGTEALALMPRASDGGDNYFALDESEEETSDEDQDGKISDEEALRKKSVDSASSVKKGSVAVKD</sequence>
<keyword evidence="4" id="KW-0249">Electron transport</keyword>
<accession>A0AA39ZF80</accession>
<evidence type="ECO:0000256" key="9">
    <source>
        <dbReference type="SAM" id="SignalP"/>
    </source>
</evidence>
<comment type="subcellular location">
    <subcellularLocation>
        <location evidence="1">Membrane</location>
    </subcellularLocation>
</comment>
<feature type="compositionally biased region" description="Acidic residues" evidence="7">
    <location>
        <begin position="519"/>
        <end position="530"/>
    </location>
</feature>
<evidence type="ECO:0000256" key="8">
    <source>
        <dbReference type="SAM" id="Phobius"/>
    </source>
</evidence>
<dbReference type="EMBL" id="JAULSY010000037">
    <property type="protein sequence ID" value="KAK0669901.1"/>
    <property type="molecule type" value="Genomic_DNA"/>
</dbReference>
<protein>
    <recommendedName>
        <fullName evidence="10">Cytochrome b561 domain-containing protein</fullName>
    </recommendedName>
</protein>
<evidence type="ECO:0000256" key="3">
    <source>
        <dbReference type="ARBA" id="ARBA00022692"/>
    </source>
</evidence>
<dbReference type="InterPro" id="IPR006593">
    <property type="entry name" value="Cyt_b561/ferric_Rdtase_TM"/>
</dbReference>
<keyword evidence="2" id="KW-0813">Transport</keyword>
<evidence type="ECO:0000256" key="1">
    <source>
        <dbReference type="ARBA" id="ARBA00004370"/>
    </source>
</evidence>
<dbReference type="SMART" id="SM00665">
    <property type="entry name" value="B561"/>
    <property type="match status" value="1"/>
</dbReference>
<feature type="domain" description="Cytochrome b561" evidence="10">
    <location>
        <begin position="333"/>
        <end position="454"/>
    </location>
</feature>
<dbReference type="CDD" id="cd09630">
    <property type="entry name" value="CDH_like_cytochrome"/>
    <property type="match status" value="1"/>
</dbReference>
<dbReference type="PANTHER" id="PTHR47797">
    <property type="entry name" value="DEHYDROGENASE, PUTATIVE (AFU_ORTHOLOGUE AFUA_8G05805)-RELATED"/>
    <property type="match status" value="1"/>
</dbReference>
<feature type="chain" id="PRO_5041407802" description="Cytochrome b561 domain-containing protein" evidence="9">
    <location>
        <begin position="26"/>
        <end position="560"/>
    </location>
</feature>
<feature type="transmembrane region" description="Helical" evidence="8">
    <location>
        <begin position="367"/>
        <end position="384"/>
    </location>
</feature>
<feature type="compositionally biased region" description="Low complexity" evidence="7">
    <location>
        <begin position="546"/>
        <end position="560"/>
    </location>
</feature>
<dbReference type="SUPFAM" id="SSF49344">
    <property type="entry name" value="CBD9-like"/>
    <property type="match status" value="1"/>
</dbReference>
<feature type="transmembrane region" description="Helical" evidence="8">
    <location>
        <begin position="437"/>
        <end position="456"/>
    </location>
</feature>
<feature type="transmembrane region" description="Helical" evidence="8">
    <location>
        <begin position="333"/>
        <end position="355"/>
    </location>
</feature>
<evidence type="ECO:0000256" key="5">
    <source>
        <dbReference type="ARBA" id="ARBA00022989"/>
    </source>
</evidence>
<dbReference type="PANTHER" id="PTHR47797:SF3">
    <property type="entry name" value="CYTOCHROME B561 DOMAIN-CONTAINING PROTEIN"/>
    <property type="match status" value="1"/>
</dbReference>
<keyword evidence="3 8" id="KW-0812">Transmembrane</keyword>
<feature type="signal peptide" evidence="9">
    <location>
        <begin position="1"/>
        <end position="25"/>
    </location>
</feature>
<feature type="region of interest" description="Disordered" evidence="7">
    <location>
        <begin position="170"/>
        <end position="194"/>
    </location>
</feature>
<feature type="region of interest" description="Disordered" evidence="7">
    <location>
        <begin position="507"/>
        <end position="560"/>
    </location>
</feature>
<evidence type="ECO:0000256" key="2">
    <source>
        <dbReference type="ARBA" id="ARBA00022448"/>
    </source>
</evidence>
<keyword evidence="6 8" id="KW-0472">Membrane</keyword>
<evidence type="ECO:0000259" key="10">
    <source>
        <dbReference type="SMART" id="SM00665"/>
    </source>
</evidence>
<comment type="caution">
    <text evidence="11">The sequence shown here is derived from an EMBL/GenBank/DDBJ whole genome shotgun (WGS) entry which is preliminary data.</text>
</comment>
<evidence type="ECO:0000313" key="12">
    <source>
        <dbReference type="Proteomes" id="UP001174997"/>
    </source>
</evidence>
<feature type="transmembrane region" description="Helical" evidence="8">
    <location>
        <begin position="462"/>
        <end position="483"/>
    </location>
</feature>
<keyword evidence="9" id="KW-0732">Signal</keyword>
<dbReference type="GO" id="GO:0016020">
    <property type="term" value="C:membrane"/>
    <property type="evidence" value="ECO:0007669"/>
    <property type="project" value="UniProtKB-SubCell"/>
</dbReference>
<dbReference type="Gene3D" id="2.60.40.1210">
    <property type="entry name" value="Cellobiose dehydrogenase, cytochrome domain"/>
    <property type="match status" value="2"/>
</dbReference>
<keyword evidence="12" id="KW-1185">Reference proteome</keyword>
<dbReference type="InterPro" id="IPR015920">
    <property type="entry name" value="Cellobiose_DH-like_cyt"/>
</dbReference>
<keyword evidence="5 8" id="KW-1133">Transmembrane helix</keyword>
<dbReference type="Gene3D" id="1.20.120.1770">
    <property type="match status" value="1"/>
</dbReference>
<evidence type="ECO:0000256" key="6">
    <source>
        <dbReference type="ARBA" id="ARBA00023136"/>
    </source>
</evidence>
<evidence type="ECO:0000256" key="7">
    <source>
        <dbReference type="SAM" id="MobiDB-lite"/>
    </source>
</evidence>
<gene>
    <name evidence="11" type="ORF">QBC41DRAFT_390673</name>
</gene>
<feature type="transmembrane region" description="Helical" evidence="8">
    <location>
        <begin position="396"/>
        <end position="416"/>
    </location>
</feature>
<reference evidence="11" key="1">
    <citation type="submission" date="2023-06" db="EMBL/GenBank/DDBJ databases">
        <title>Genome-scale phylogeny and comparative genomics of the fungal order Sordariales.</title>
        <authorList>
            <consortium name="Lawrence Berkeley National Laboratory"/>
            <person name="Hensen N."/>
            <person name="Bonometti L."/>
            <person name="Westerberg I."/>
            <person name="Brannstrom I.O."/>
            <person name="Guillou S."/>
            <person name="Cros-Aarteil S."/>
            <person name="Calhoun S."/>
            <person name="Haridas S."/>
            <person name="Kuo A."/>
            <person name="Mondo S."/>
            <person name="Pangilinan J."/>
            <person name="Riley R."/>
            <person name="Labutti K."/>
            <person name="Andreopoulos B."/>
            <person name="Lipzen A."/>
            <person name="Chen C."/>
            <person name="Yanf M."/>
            <person name="Daum C."/>
            <person name="Ng V."/>
            <person name="Clum A."/>
            <person name="Steindorff A."/>
            <person name="Ohm R."/>
            <person name="Martin F."/>
            <person name="Silar P."/>
            <person name="Natvig D."/>
            <person name="Lalanne C."/>
            <person name="Gautier V."/>
            <person name="Ament-Velasquez S.L."/>
            <person name="Kruys A."/>
            <person name="Hutchinson M.I."/>
            <person name="Powell A.J."/>
            <person name="Barry K."/>
            <person name="Miller A.N."/>
            <person name="Grigoriev I.V."/>
            <person name="Debuchy R."/>
            <person name="Gladieux P."/>
            <person name="Thoren M.H."/>
            <person name="Johannesson H."/>
        </authorList>
    </citation>
    <scope>NUCLEOTIDE SEQUENCE</scope>
    <source>
        <strain evidence="11">CBS 307.81</strain>
    </source>
</reference>
<proteinExistence type="predicted"/>
<dbReference type="Pfam" id="PF03188">
    <property type="entry name" value="Cytochrom_B561"/>
    <property type="match status" value="1"/>
</dbReference>